<evidence type="ECO:0000313" key="2">
    <source>
        <dbReference type="Proteomes" id="UP000520876"/>
    </source>
</evidence>
<gene>
    <name evidence="1" type="ORF">HZU72_13275</name>
</gene>
<comment type="caution">
    <text evidence="1">The sequence shown here is derived from an EMBL/GenBank/DDBJ whole genome shotgun (WGS) entry which is preliminary data.</text>
</comment>
<name>A0A7Z0N832_9GAMM</name>
<evidence type="ECO:0000313" key="1">
    <source>
        <dbReference type="EMBL" id="NYT73394.1"/>
    </source>
</evidence>
<dbReference type="EMBL" id="JACCGK010000011">
    <property type="protein sequence ID" value="NYT73394.1"/>
    <property type="molecule type" value="Genomic_DNA"/>
</dbReference>
<sequence length="85" mass="9349">MSSGGPSKTDMVLLEEDNITKIKGVSLVETEAITPAIDEINKKHRDISNLTLSAIENVADEILNELRKGITGTSKGIVKRQFYVY</sequence>
<dbReference type="AlphaFoldDB" id="A0A7Z0N832"/>
<proteinExistence type="predicted"/>
<dbReference type="RefSeq" id="WP_180092873.1">
    <property type="nucleotide sequence ID" value="NZ_CAXAZJ010000007.1"/>
</dbReference>
<organism evidence="1 2">
    <name type="scientific">Vreelandella sedimenti</name>
    <dbReference type="NCBI Taxonomy" id="2729618"/>
    <lineage>
        <taxon>Bacteria</taxon>
        <taxon>Pseudomonadati</taxon>
        <taxon>Pseudomonadota</taxon>
        <taxon>Gammaproteobacteria</taxon>
        <taxon>Oceanospirillales</taxon>
        <taxon>Halomonadaceae</taxon>
        <taxon>Vreelandella</taxon>
    </lineage>
</organism>
<reference evidence="1 2" key="1">
    <citation type="submission" date="2020-07" db="EMBL/GenBank/DDBJ databases">
        <title>Halomonas sp. QX-2 draft genome sequence.</title>
        <authorList>
            <person name="Qiu X."/>
        </authorList>
    </citation>
    <scope>NUCLEOTIDE SEQUENCE [LARGE SCALE GENOMIC DNA]</scope>
    <source>
        <strain evidence="1 2">QX-2</strain>
    </source>
</reference>
<dbReference type="Proteomes" id="UP000520876">
    <property type="component" value="Unassembled WGS sequence"/>
</dbReference>
<accession>A0A7Z0N832</accession>
<protein>
    <submittedName>
        <fullName evidence="1">Uncharacterized protein</fullName>
    </submittedName>
</protein>
<keyword evidence="2" id="KW-1185">Reference proteome</keyword>